<feature type="transmembrane region" description="Helical" evidence="1">
    <location>
        <begin position="7"/>
        <end position="29"/>
    </location>
</feature>
<reference evidence="2 3" key="1">
    <citation type="submission" date="2024-04" db="EMBL/GenBank/DDBJ databases">
        <title>Flavobacterium sp. DGU38 16S ribosomal RNA gene Genome sequencing and assembly.</title>
        <authorList>
            <person name="Park S."/>
        </authorList>
    </citation>
    <scope>NUCLEOTIDE SEQUENCE [LARGE SCALE GENOMIC DNA]</scope>
    <source>
        <strain evidence="2 3">DGU38</strain>
    </source>
</reference>
<keyword evidence="1" id="KW-0472">Membrane</keyword>
<dbReference type="Proteomes" id="UP001485226">
    <property type="component" value="Unassembled WGS sequence"/>
</dbReference>
<feature type="transmembrane region" description="Helical" evidence="1">
    <location>
        <begin position="60"/>
        <end position="78"/>
    </location>
</feature>
<comment type="caution">
    <text evidence="2">The sequence shown here is derived from an EMBL/GenBank/DDBJ whole genome shotgun (WGS) entry which is preliminary data.</text>
</comment>
<feature type="transmembrane region" description="Helical" evidence="1">
    <location>
        <begin position="35"/>
        <end position="53"/>
    </location>
</feature>
<evidence type="ECO:0000313" key="2">
    <source>
        <dbReference type="EMBL" id="MEL1256085.1"/>
    </source>
</evidence>
<evidence type="ECO:0000313" key="3">
    <source>
        <dbReference type="Proteomes" id="UP001485226"/>
    </source>
</evidence>
<accession>A0ABU9IUG4</accession>
<name>A0ABU9IUG4_9FLAO</name>
<dbReference type="EMBL" id="JBBYHS010000029">
    <property type="protein sequence ID" value="MEL1256085.1"/>
    <property type="molecule type" value="Genomic_DNA"/>
</dbReference>
<keyword evidence="1" id="KW-1133">Transmembrane helix</keyword>
<dbReference type="RefSeq" id="WP_341694803.1">
    <property type="nucleotide sequence ID" value="NZ_JBBYHS010000029.1"/>
</dbReference>
<gene>
    <name evidence="2" type="ORF">AAEO57_20005</name>
</gene>
<keyword evidence="3" id="KW-1185">Reference proteome</keyword>
<protein>
    <submittedName>
        <fullName evidence="2">Uncharacterized protein</fullName>
    </submittedName>
</protein>
<organism evidence="2 3">
    <name type="scientific">Flavobacterium calami</name>
    <dbReference type="NCBI Taxonomy" id="3139144"/>
    <lineage>
        <taxon>Bacteria</taxon>
        <taxon>Pseudomonadati</taxon>
        <taxon>Bacteroidota</taxon>
        <taxon>Flavobacteriia</taxon>
        <taxon>Flavobacteriales</taxon>
        <taxon>Flavobacteriaceae</taxon>
        <taxon>Flavobacterium</taxon>
    </lineage>
</organism>
<evidence type="ECO:0000256" key="1">
    <source>
        <dbReference type="SAM" id="Phobius"/>
    </source>
</evidence>
<sequence length="120" mass="13974">MKTHIRILIYSLLFLLYLILTPFLLSLQSRLKTDLFITLAFGFAVLNTIYAFLVLKWRPLLNVLYAIAIACLALFLALKISDLHLFSKYDPYDIKTVILSNAVFAIVFWEVVYQVKIRKE</sequence>
<keyword evidence="1" id="KW-0812">Transmembrane</keyword>
<proteinExistence type="predicted"/>
<feature type="transmembrane region" description="Helical" evidence="1">
    <location>
        <begin position="98"/>
        <end position="115"/>
    </location>
</feature>